<dbReference type="OrthoDB" id="5544375at2759"/>
<dbReference type="AlphaFoldDB" id="A0A427Y253"/>
<name>A0A427Y253_9TREE</name>
<evidence type="ECO:0000313" key="2">
    <source>
        <dbReference type="EMBL" id="RSH85103.1"/>
    </source>
</evidence>
<keyword evidence="3" id="KW-1185">Reference proteome</keyword>
<proteinExistence type="predicted"/>
<reference evidence="2 3" key="1">
    <citation type="submission" date="2018-11" db="EMBL/GenBank/DDBJ databases">
        <title>Genome sequence of Apiotrichum porosum DSM 27194.</title>
        <authorList>
            <person name="Aliyu H."/>
            <person name="Gorte O."/>
            <person name="Ochsenreither K."/>
        </authorList>
    </citation>
    <scope>NUCLEOTIDE SEQUENCE [LARGE SCALE GENOMIC DNA]</scope>
    <source>
        <strain evidence="2 3">DSM 27194</strain>
    </source>
</reference>
<dbReference type="RefSeq" id="XP_028478551.1">
    <property type="nucleotide sequence ID" value="XM_028622099.1"/>
</dbReference>
<organism evidence="2 3">
    <name type="scientific">Apiotrichum porosum</name>
    <dbReference type="NCBI Taxonomy" id="105984"/>
    <lineage>
        <taxon>Eukaryota</taxon>
        <taxon>Fungi</taxon>
        <taxon>Dikarya</taxon>
        <taxon>Basidiomycota</taxon>
        <taxon>Agaricomycotina</taxon>
        <taxon>Tremellomycetes</taxon>
        <taxon>Trichosporonales</taxon>
        <taxon>Trichosporonaceae</taxon>
        <taxon>Apiotrichum</taxon>
    </lineage>
</organism>
<evidence type="ECO:0000313" key="3">
    <source>
        <dbReference type="Proteomes" id="UP000279236"/>
    </source>
</evidence>
<gene>
    <name evidence="2" type="ORF">EHS24_006696</name>
</gene>
<comment type="caution">
    <text evidence="2">The sequence shown here is derived from an EMBL/GenBank/DDBJ whole genome shotgun (WGS) entry which is preliminary data.</text>
</comment>
<accession>A0A427Y253</accession>
<protein>
    <recommendedName>
        <fullName evidence="4">MICOS complex subunit mic19</fullName>
    </recommendedName>
</protein>
<dbReference type="EMBL" id="RSCE01000003">
    <property type="protein sequence ID" value="RSH85103.1"/>
    <property type="molecule type" value="Genomic_DNA"/>
</dbReference>
<dbReference type="Pfam" id="PF07956">
    <property type="entry name" value="DUF1690"/>
    <property type="match status" value="1"/>
</dbReference>
<evidence type="ECO:0008006" key="4">
    <source>
        <dbReference type="Google" id="ProtNLM"/>
    </source>
</evidence>
<dbReference type="GeneID" id="39591239"/>
<dbReference type="Proteomes" id="UP000279236">
    <property type="component" value="Unassembled WGS sequence"/>
</dbReference>
<evidence type="ECO:0000256" key="1">
    <source>
        <dbReference type="SAM" id="MobiDB-lite"/>
    </source>
</evidence>
<sequence length="162" mass="17136">MGAAQSSPQADHVVTPQAEGTSVEFAPSLISRLATPASPSAPATGTDELVRRRLAAESAALRTKEAEILSSISSALEKENLDKDKGLSSEVLGRDIEEVREKVTRMAAERASKESPELVAAKEGVVACYAANPNTPLDCWQAVAAFKAEVNKLETAFVKSLQ</sequence>
<dbReference type="InterPro" id="IPR012471">
    <property type="entry name" value="DUF1690"/>
</dbReference>
<feature type="region of interest" description="Disordered" evidence="1">
    <location>
        <begin position="1"/>
        <end position="21"/>
    </location>
</feature>